<evidence type="ECO:0000313" key="6">
    <source>
        <dbReference type="Proteomes" id="UP001318860"/>
    </source>
</evidence>
<dbReference type="InterPro" id="IPR003888">
    <property type="entry name" value="FYrich_N"/>
</dbReference>
<dbReference type="Proteomes" id="UP001318860">
    <property type="component" value="Unassembled WGS sequence"/>
</dbReference>
<keyword evidence="4" id="KW-0812">Transmembrane</keyword>
<feature type="region of interest" description="Disordered" evidence="3">
    <location>
        <begin position="501"/>
        <end position="531"/>
    </location>
</feature>
<protein>
    <submittedName>
        <fullName evidence="5">Uncharacterized protein</fullName>
    </submittedName>
</protein>
<keyword evidence="4" id="KW-1133">Transmembrane helix</keyword>
<dbReference type="SUPFAM" id="SSF50978">
    <property type="entry name" value="WD40 repeat-like"/>
    <property type="match status" value="1"/>
</dbReference>
<comment type="caution">
    <text evidence="5">The sequence shown here is derived from an EMBL/GenBank/DDBJ whole genome shotgun (WGS) entry which is preliminary data.</text>
</comment>
<dbReference type="Gene3D" id="3.30.160.360">
    <property type="match status" value="1"/>
</dbReference>
<evidence type="ECO:0000313" key="5">
    <source>
        <dbReference type="EMBL" id="KAK6133918.1"/>
    </source>
</evidence>
<dbReference type="InterPro" id="IPR040092">
    <property type="entry name" value="TBRG1"/>
</dbReference>
<reference evidence="5 6" key="1">
    <citation type="journal article" date="2021" name="Comput. Struct. Biotechnol. J.">
        <title>De novo genome assembly of the potent medicinal plant Rehmannia glutinosa using nanopore technology.</title>
        <authorList>
            <person name="Ma L."/>
            <person name="Dong C."/>
            <person name="Song C."/>
            <person name="Wang X."/>
            <person name="Zheng X."/>
            <person name="Niu Y."/>
            <person name="Chen S."/>
            <person name="Feng W."/>
        </authorList>
    </citation>
    <scope>NUCLEOTIDE SEQUENCE [LARGE SCALE GENOMIC DNA]</scope>
    <source>
        <strain evidence="5">DH-2019</strain>
    </source>
</reference>
<dbReference type="InterPro" id="IPR036322">
    <property type="entry name" value="WD40_repeat_dom_sf"/>
</dbReference>
<keyword evidence="4" id="KW-0472">Membrane</keyword>
<evidence type="ECO:0000256" key="1">
    <source>
        <dbReference type="ARBA" id="ARBA00004123"/>
    </source>
</evidence>
<name>A0ABR0VFK2_REHGL</name>
<feature type="region of interest" description="Disordered" evidence="3">
    <location>
        <begin position="446"/>
        <end position="474"/>
    </location>
</feature>
<feature type="compositionally biased region" description="Polar residues" evidence="3">
    <location>
        <begin position="456"/>
        <end position="474"/>
    </location>
</feature>
<keyword evidence="6" id="KW-1185">Reference proteome</keyword>
<dbReference type="InterPro" id="IPR003889">
    <property type="entry name" value="FYrich_C"/>
</dbReference>
<evidence type="ECO:0000256" key="2">
    <source>
        <dbReference type="ARBA" id="ARBA00023242"/>
    </source>
</evidence>
<proteinExistence type="predicted"/>
<feature type="transmembrane region" description="Helical" evidence="4">
    <location>
        <begin position="950"/>
        <end position="970"/>
    </location>
</feature>
<evidence type="ECO:0000256" key="4">
    <source>
        <dbReference type="SAM" id="Phobius"/>
    </source>
</evidence>
<dbReference type="PANTHER" id="PTHR22715">
    <property type="entry name" value="TRANSFORMING GROWTH FACTOR BETA REGULATED GENE 1"/>
    <property type="match status" value="1"/>
</dbReference>
<dbReference type="PROSITE" id="PS51543">
    <property type="entry name" value="FYRC"/>
    <property type="match status" value="1"/>
</dbReference>
<dbReference type="PROSITE" id="PS51542">
    <property type="entry name" value="FYRN"/>
    <property type="match status" value="1"/>
</dbReference>
<comment type="subcellular location">
    <subcellularLocation>
        <location evidence="1">Nucleus</location>
    </subcellularLocation>
</comment>
<dbReference type="PANTHER" id="PTHR22715:SF1">
    <property type="entry name" value="DNA BINDING PROTEIN"/>
    <property type="match status" value="1"/>
</dbReference>
<evidence type="ECO:0000256" key="3">
    <source>
        <dbReference type="SAM" id="MobiDB-lite"/>
    </source>
</evidence>
<feature type="compositionally biased region" description="Low complexity" evidence="3">
    <location>
        <begin position="505"/>
        <end position="517"/>
    </location>
</feature>
<keyword evidence="2" id="KW-0539">Nucleus</keyword>
<gene>
    <name evidence="5" type="ORF">DH2020_032347</name>
</gene>
<organism evidence="5 6">
    <name type="scientific">Rehmannia glutinosa</name>
    <name type="common">Chinese foxglove</name>
    <dbReference type="NCBI Taxonomy" id="99300"/>
    <lineage>
        <taxon>Eukaryota</taxon>
        <taxon>Viridiplantae</taxon>
        <taxon>Streptophyta</taxon>
        <taxon>Embryophyta</taxon>
        <taxon>Tracheophyta</taxon>
        <taxon>Spermatophyta</taxon>
        <taxon>Magnoliopsida</taxon>
        <taxon>eudicotyledons</taxon>
        <taxon>Gunneridae</taxon>
        <taxon>Pentapetalae</taxon>
        <taxon>asterids</taxon>
        <taxon>lamiids</taxon>
        <taxon>Lamiales</taxon>
        <taxon>Orobanchaceae</taxon>
        <taxon>Rehmannieae</taxon>
        <taxon>Rehmannia</taxon>
    </lineage>
</organism>
<dbReference type="EMBL" id="JABTTQ020001199">
    <property type="protein sequence ID" value="KAK6133918.1"/>
    <property type="molecule type" value="Genomic_DNA"/>
</dbReference>
<sequence>MGKTAKEEKQDGIEILSIGKLYTGPWDKKYWSSSRGKERYPYPIGYKSVRTQNGVTYTMEILEGLKGPSFMISSSDGKSCSGDTPDIAWERFQKKSCSKLWHGKRFSCKIDGVEFFGFKNTFVQRLLRELVANVGGTAEQSLSSSNISNGVCDTVQLQHKPSGPDPNLTYLVKSHVKGKRSKIEKVVNSKRLHGTNFKQHQQEKCIKNASSSCSKQRLQSRCGRDPSTLAAANEASGFYCSPGILGSENLAAIIENENCPQIAERGVQLDSVDISDHLKVGGSLSQEERELASPINHFDLNFDNLLQNQEPVKLSAGDISRYVEVQEFNNLLPEETGGVTTVQRDMPVVNDADIYAPDTLDYFEESSSLSSLKNDVEVQPIVKDAIVKDVAKSEVLVTDSFPEDEIGTSANNTSSEKCHIDSVGQEIAKSMMTVLLPRAVPLLKTFTRKKKKTEKPSNFPTHRSQEENNMPNISMNDATIVRGLAEHSDVEKNEKACTACAGHDSVSSTSGNSDSVVPDSFDNDDPQPVLPRADAAKAGQFSCGFDPCAPCQPMLMQKQTHCFVTFIDHVSCFVLTDTGIADVTLVAATSIVLPPVKEITPNSKRARLDCHSLDKLPPVHASTMQGTSRSKSMMCRSSSDICMPEKSEASFAKLHKDTDFPGCDNSSSKLQVPSTSDCCSLTENNEVNDDSRTNVQEKVKLNSKPEGLLELFACYVHPMPISMVQLIVKENEVFVCVTCGYSEHKESTIFFYKALKNGEKISCPSLIGHAPIALQISENNFGRDIALGRSLLQLTPDGQSLVLLNSIITPYCREGKLNCSCPACTSDCSQKNAVKILRLNRGYASLVTRLDTTQGVCCLLVCESSFLLTAEEGGKLKLWVMNSGWSGKKEDCYLPTFDCMFPSIVELKTIPKSATLVVGHNGSGEFGLCCPMEEYISANITLKHRTAHDVYSAVIISVFAFICYTMKIYVSLKNIDHVVKSKIGCKAAHFVLDLYSFVKQLCILRRDIEKRNLVSKFSSPGMSVLECIPASVFRWQRKGECKMEALVDEIMDATRTWFSRSSENHIFSPEDKNAAVWLLISTVSDPDSQSYQSCEQEANLGGCWRLALLVNNMVITGSVVDRGAAAVTSVGHGIIGRSDGLVYMWELSTGMKLENIHSFKGSRVSCITADTSSSGALAVASGSQLLVYLPS</sequence>
<accession>A0ABR0VFK2</accession>